<dbReference type="PRINTS" id="PR00047">
    <property type="entry name" value="STROIDFINGER"/>
</dbReference>
<accession>A0A813YBG6</accession>
<dbReference type="AlphaFoldDB" id="A0A813YBG6"/>
<dbReference type="PROSITE" id="PS00031">
    <property type="entry name" value="NUCLEAR_REC_DBD_1"/>
    <property type="match status" value="1"/>
</dbReference>
<evidence type="ECO:0000256" key="3">
    <source>
        <dbReference type="ARBA" id="ARBA00022833"/>
    </source>
</evidence>
<keyword evidence="13" id="KW-1185">Reference proteome</keyword>
<dbReference type="InterPro" id="IPR050234">
    <property type="entry name" value="Nuclear_hormone_rcpt_NR1"/>
</dbReference>
<evidence type="ECO:0000313" key="14">
    <source>
        <dbReference type="Proteomes" id="UP000663877"/>
    </source>
</evidence>
<dbReference type="GO" id="GO:0000978">
    <property type="term" value="F:RNA polymerase II cis-regulatory region sequence-specific DNA binding"/>
    <property type="evidence" value="ECO:0007669"/>
    <property type="project" value="TreeGrafter"/>
</dbReference>
<keyword evidence="3" id="KW-0862">Zinc</keyword>
<evidence type="ECO:0000256" key="4">
    <source>
        <dbReference type="ARBA" id="ARBA00023015"/>
    </source>
</evidence>
<feature type="domain" description="Nuclear receptor" evidence="9">
    <location>
        <begin position="10"/>
        <end position="86"/>
    </location>
</feature>
<keyword evidence="8" id="KW-0539">Nucleus</keyword>
<comment type="caution">
    <text evidence="10">The sequence shown here is derived from an EMBL/GenBank/DDBJ whole genome shotgun (WGS) entry which is preliminary data.</text>
</comment>
<dbReference type="SMART" id="SM00399">
    <property type="entry name" value="ZnF_C4"/>
    <property type="match status" value="1"/>
</dbReference>
<keyword evidence="1" id="KW-0479">Metal-binding</keyword>
<dbReference type="EMBL" id="CAJNOM010000039">
    <property type="protein sequence ID" value="CAF0887698.1"/>
    <property type="molecule type" value="Genomic_DNA"/>
</dbReference>
<dbReference type="Pfam" id="PF00105">
    <property type="entry name" value="zf-C4"/>
    <property type="match status" value="1"/>
</dbReference>
<evidence type="ECO:0000256" key="1">
    <source>
        <dbReference type="ARBA" id="ARBA00022723"/>
    </source>
</evidence>
<dbReference type="GO" id="GO:0004879">
    <property type="term" value="F:nuclear receptor activity"/>
    <property type="evidence" value="ECO:0007669"/>
    <property type="project" value="TreeGrafter"/>
</dbReference>
<keyword evidence="2" id="KW-0863">Zinc-finger</keyword>
<dbReference type="InterPro" id="IPR001628">
    <property type="entry name" value="Znf_hrmn_rcpt"/>
</dbReference>
<protein>
    <recommendedName>
        <fullName evidence="9">Nuclear receptor domain-containing protein</fullName>
    </recommendedName>
</protein>
<evidence type="ECO:0000256" key="2">
    <source>
        <dbReference type="ARBA" id="ARBA00022771"/>
    </source>
</evidence>
<dbReference type="GO" id="GO:0030154">
    <property type="term" value="P:cell differentiation"/>
    <property type="evidence" value="ECO:0007669"/>
    <property type="project" value="TreeGrafter"/>
</dbReference>
<evidence type="ECO:0000256" key="5">
    <source>
        <dbReference type="ARBA" id="ARBA00023125"/>
    </source>
</evidence>
<evidence type="ECO:0000259" key="9">
    <source>
        <dbReference type="PROSITE" id="PS51030"/>
    </source>
</evidence>
<evidence type="ECO:0000313" key="13">
    <source>
        <dbReference type="Proteomes" id="UP000663832"/>
    </source>
</evidence>
<dbReference type="InterPro" id="IPR013088">
    <property type="entry name" value="Znf_NHR/GATA"/>
</dbReference>
<dbReference type="PANTHER" id="PTHR24082">
    <property type="entry name" value="NUCLEAR HORMONE RECEPTOR"/>
    <property type="match status" value="1"/>
</dbReference>
<keyword evidence="7" id="KW-0675">Receptor</keyword>
<gene>
    <name evidence="10" type="ORF">BJG266_LOCUS9468</name>
    <name evidence="11" type="ORF">QVE165_LOCUS8584</name>
    <name evidence="12" type="ORF">QVE165_LOCUS8770</name>
</gene>
<dbReference type="EMBL" id="CAJNOM010000038">
    <property type="protein sequence ID" value="CAF0884219.1"/>
    <property type="molecule type" value="Genomic_DNA"/>
</dbReference>
<dbReference type="OrthoDB" id="5850793at2759"/>
<sequence>MSHVQHFDRSNICRICKAEAHIINYGALSCYSCKTFFRRHAHRITTIRPCRYNGHCKIDIETRKLCTSCRLRKCFTVGMSIEYIRKEFHYSKRRMLKKSIDGENTVCCTFYKPLPQIIPLDLLCNDRSSLTPSEWRLLSNVVHAVDKFSIVPSIVYMINQLNIGKPAINTDISESFNLFASFYTSVRCFITSTADFRTLTIDEQCSLFRRNLHGVYNFFGCFMLRDGGIFDNSRNEQVIVPLYGYDIVHRAKSITSHLTYDSTLVKIMHIIFAFSTNCYTVNFDKKNMNSDALINGSFRLLGSQNMYVEILWKYMLYRYTYMEAALHFAALIKYMLDLITLSADIYSENLHHQTLVDDLVEQAKDTLIISDIDTTPLWGKLK</sequence>
<evidence type="ECO:0000256" key="7">
    <source>
        <dbReference type="ARBA" id="ARBA00023170"/>
    </source>
</evidence>
<dbReference type="Proteomes" id="UP000663832">
    <property type="component" value="Unassembled WGS sequence"/>
</dbReference>
<dbReference type="PANTHER" id="PTHR24082:SF283">
    <property type="entry name" value="NUCLEAR HORMONE RECEPTOR HR96"/>
    <property type="match status" value="1"/>
</dbReference>
<dbReference type="PROSITE" id="PS51030">
    <property type="entry name" value="NUCLEAR_REC_DBD_2"/>
    <property type="match status" value="1"/>
</dbReference>
<dbReference type="Proteomes" id="UP000663877">
    <property type="component" value="Unassembled WGS sequence"/>
</dbReference>
<evidence type="ECO:0000256" key="8">
    <source>
        <dbReference type="ARBA" id="ARBA00023242"/>
    </source>
</evidence>
<evidence type="ECO:0000256" key="6">
    <source>
        <dbReference type="ARBA" id="ARBA00023163"/>
    </source>
</evidence>
<evidence type="ECO:0000313" key="10">
    <source>
        <dbReference type="EMBL" id="CAF0881843.1"/>
    </source>
</evidence>
<keyword evidence="4" id="KW-0805">Transcription regulation</keyword>
<name>A0A813YBG6_9BILA</name>
<proteinExistence type="predicted"/>
<dbReference type="EMBL" id="CAJNOI010000031">
    <property type="protein sequence ID" value="CAF0881843.1"/>
    <property type="molecule type" value="Genomic_DNA"/>
</dbReference>
<organism evidence="10 14">
    <name type="scientific">Adineta steineri</name>
    <dbReference type="NCBI Taxonomy" id="433720"/>
    <lineage>
        <taxon>Eukaryota</taxon>
        <taxon>Metazoa</taxon>
        <taxon>Spiralia</taxon>
        <taxon>Gnathifera</taxon>
        <taxon>Rotifera</taxon>
        <taxon>Eurotatoria</taxon>
        <taxon>Bdelloidea</taxon>
        <taxon>Adinetida</taxon>
        <taxon>Adinetidae</taxon>
        <taxon>Adineta</taxon>
    </lineage>
</organism>
<keyword evidence="5" id="KW-0238">DNA-binding</keyword>
<dbReference type="SUPFAM" id="SSF57716">
    <property type="entry name" value="Glucocorticoid receptor-like (DNA-binding domain)"/>
    <property type="match status" value="1"/>
</dbReference>
<dbReference type="InterPro" id="IPR035500">
    <property type="entry name" value="NHR-like_dom_sf"/>
</dbReference>
<keyword evidence="6" id="KW-0804">Transcription</keyword>
<dbReference type="GO" id="GO:0045944">
    <property type="term" value="P:positive regulation of transcription by RNA polymerase II"/>
    <property type="evidence" value="ECO:0007669"/>
    <property type="project" value="TreeGrafter"/>
</dbReference>
<dbReference type="GO" id="GO:0000122">
    <property type="term" value="P:negative regulation of transcription by RNA polymerase II"/>
    <property type="evidence" value="ECO:0007669"/>
    <property type="project" value="TreeGrafter"/>
</dbReference>
<evidence type="ECO:0000313" key="12">
    <source>
        <dbReference type="EMBL" id="CAF0887698.1"/>
    </source>
</evidence>
<evidence type="ECO:0000313" key="11">
    <source>
        <dbReference type="EMBL" id="CAF0884219.1"/>
    </source>
</evidence>
<dbReference type="SUPFAM" id="SSF48508">
    <property type="entry name" value="Nuclear receptor ligand-binding domain"/>
    <property type="match status" value="1"/>
</dbReference>
<reference evidence="10" key="1">
    <citation type="submission" date="2021-02" db="EMBL/GenBank/DDBJ databases">
        <authorList>
            <person name="Nowell W R."/>
        </authorList>
    </citation>
    <scope>NUCLEOTIDE SEQUENCE</scope>
</reference>
<dbReference type="GO" id="GO:0008270">
    <property type="term" value="F:zinc ion binding"/>
    <property type="evidence" value="ECO:0007669"/>
    <property type="project" value="UniProtKB-KW"/>
</dbReference>
<dbReference type="Gene3D" id="3.30.50.10">
    <property type="entry name" value="Erythroid Transcription Factor GATA-1, subunit A"/>
    <property type="match status" value="1"/>
</dbReference>